<dbReference type="Pfam" id="PF00999">
    <property type="entry name" value="Na_H_Exchanger"/>
    <property type="match status" value="1"/>
</dbReference>
<keyword evidence="9 13" id="KW-0472">Membrane</keyword>
<evidence type="ECO:0000313" key="15">
    <source>
        <dbReference type="EMBL" id="TYG39353.1"/>
    </source>
</evidence>
<comment type="catalytic activity">
    <reaction evidence="11">
        <text>Na(+)(in) + H(+)(out) = Na(+)(out) + H(+)(in)</text>
        <dbReference type="Rhea" id="RHEA:29419"/>
        <dbReference type="ChEBI" id="CHEBI:15378"/>
        <dbReference type="ChEBI" id="CHEBI:29101"/>
    </reaction>
</comment>
<feature type="transmembrane region" description="Helical" evidence="13">
    <location>
        <begin position="313"/>
        <end position="332"/>
    </location>
</feature>
<proteinExistence type="predicted"/>
<accession>A0A5D2A484</accession>
<evidence type="ECO:0000256" key="9">
    <source>
        <dbReference type="ARBA" id="ARBA00023136"/>
    </source>
</evidence>
<evidence type="ECO:0000256" key="6">
    <source>
        <dbReference type="ARBA" id="ARBA00022989"/>
    </source>
</evidence>
<evidence type="ECO:0000256" key="7">
    <source>
        <dbReference type="ARBA" id="ARBA00023053"/>
    </source>
</evidence>
<keyword evidence="7" id="KW-0915">Sodium</keyword>
<feature type="domain" description="Cation/H+ exchanger transmembrane" evidence="14">
    <location>
        <begin position="22"/>
        <end position="455"/>
    </location>
</feature>
<feature type="transmembrane region" description="Helical" evidence="13">
    <location>
        <begin position="71"/>
        <end position="88"/>
    </location>
</feature>
<feature type="transmembrane region" description="Helical" evidence="13">
    <location>
        <begin position="230"/>
        <end position="249"/>
    </location>
</feature>
<dbReference type="PANTHER" id="PTHR10110:SF193">
    <property type="entry name" value="SODIUM_HYDROGEN EXCHANGER"/>
    <property type="match status" value="1"/>
</dbReference>
<evidence type="ECO:0000256" key="10">
    <source>
        <dbReference type="ARBA" id="ARBA00023201"/>
    </source>
</evidence>
<evidence type="ECO:0000259" key="14">
    <source>
        <dbReference type="Pfam" id="PF00999"/>
    </source>
</evidence>
<keyword evidence="3" id="KW-0633">Potassium transport</keyword>
<dbReference type="PRINTS" id="PR01084">
    <property type="entry name" value="NAHEXCHNGR"/>
</dbReference>
<evidence type="ECO:0000256" key="2">
    <source>
        <dbReference type="ARBA" id="ARBA00022448"/>
    </source>
</evidence>
<dbReference type="GO" id="GO:0015385">
    <property type="term" value="F:sodium:proton antiporter activity"/>
    <property type="evidence" value="ECO:0007669"/>
    <property type="project" value="InterPro"/>
</dbReference>
<feature type="transmembrane region" description="Helical" evidence="13">
    <location>
        <begin position="12"/>
        <end position="30"/>
    </location>
</feature>
<dbReference type="GO" id="GO:0098719">
    <property type="term" value="P:sodium ion import across plasma membrane"/>
    <property type="evidence" value="ECO:0007669"/>
    <property type="project" value="TreeGrafter"/>
</dbReference>
<dbReference type="GO" id="GO:0015386">
    <property type="term" value="F:potassium:proton antiporter activity"/>
    <property type="evidence" value="ECO:0007669"/>
    <property type="project" value="TreeGrafter"/>
</dbReference>
<evidence type="ECO:0000256" key="5">
    <source>
        <dbReference type="ARBA" id="ARBA00022958"/>
    </source>
</evidence>
<dbReference type="EMBL" id="CM017712">
    <property type="protein sequence ID" value="TYG39353.1"/>
    <property type="molecule type" value="Genomic_DNA"/>
</dbReference>
<keyword evidence="8" id="KW-0406">Ion transport</keyword>
<evidence type="ECO:0000256" key="4">
    <source>
        <dbReference type="ARBA" id="ARBA00022692"/>
    </source>
</evidence>
<comment type="catalytic activity">
    <reaction evidence="12">
        <text>K(+)(in) + H(+)(out) = K(+)(out) + H(+)(in)</text>
        <dbReference type="Rhea" id="RHEA:29467"/>
        <dbReference type="ChEBI" id="CHEBI:15378"/>
        <dbReference type="ChEBI" id="CHEBI:29103"/>
    </reaction>
</comment>
<dbReference type="GO" id="GO:0005886">
    <property type="term" value="C:plasma membrane"/>
    <property type="evidence" value="ECO:0007669"/>
    <property type="project" value="TreeGrafter"/>
</dbReference>
<evidence type="ECO:0000256" key="8">
    <source>
        <dbReference type="ARBA" id="ARBA00023065"/>
    </source>
</evidence>
<organism evidence="15 16">
    <name type="scientific">Gossypium darwinii</name>
    <name type="common">Darwin's cotton</name>
    <name type="synonym">Gossypium barbadense var. darwinii</name>
    <dbReference type="NCBI Taxonomy" id="34276"/>
    <lineage>
        <taxon>Eukaryota</taxon>
        <taxon>Viridiplantae</taxon>
        <taxon>Streptophyta</taxon>
        <taxon>Embryophyta</taxon>
        <taxon>Tracheophyta</taxon>
        <taxon>Spermatophyta</taxon>
        <taxon>Magnoliopsida</taxon>
        <taxon>eudicotyledons</taxon>
        <taxon>Gunneridae</taxon>
        <taxon>Pentapetalae</taxon>
        <taxon>rosids</taxon>
        <taxon>malvids</taxon>
        <taxon>Malvales</taxon>
        <taxon>Malvaceae</taxon>
        <taxon>Malvoideae</taxon>
        <taxon>Gossypium</taxon>
    </lineage>
</organism>
<evidence type="ECO:0000256" key="11">
    <source>
        <dbReference type="ARBA" id="ARBA00047524"/>
    </source>
</evidence>
<dbReference type="PANTHER" id="PTHR10110">
    <property type="entry name" value="SODIUM/HYDROGEN EXCHANGER"/>
    <property type="match status" value="1"/>
</dbReference>
<evidence type="ECO:0000313" key="16">
    <source>
        <dbReference type="Proteomes" id="UP000323506"/>
    </source>
</evidence>
<feature type="transmembrane region" description="Helical" evidence="13">
    <location>
        <begin position="42"/>
        <end position="59"/>
    </location>
</feature>
<feature type="transmembrane region" description="Helical" evidence="13">
    <location>
        <begin position="352"/>
        <end position="379"/>
    </location>
</feature>
<evidence type="ECO:0000256" key="12">
    <source>
        <dbReference type="ARBA" id="ARBA00047912"/>
    </source>
</evidence>
<dbReference type="GO" id="GO:0051453">
    <property type="term" value="P:regulation of intracellular pH"/>
    <property type="evidence" value="ECO:0007669"/>
    <property type="project" value="TreeGrafter"/>
</dbReference>
<sequence>MALDPDQTSVDSITLFVALLCSCIVIGHLLEKNRWFNESTTALAIGLCSGIIILLTTEGKRSHILVFNEELFFIYLLPPIIFNAGFQVKKKQFFRNFAMIILFGAVGTLISFVIVSIGTMQLFKKLDIGFLDIGDYLAIGAIFSATDSVCTLQVLNQDETPLLYSIVFGEGVVNDATSIVLFNAIQKFDLSHITLRIFIEFIGTSYTSLLQAHCLDFPMCICISCMVAKFVSSLFDLIFFVGLISAYIIKKLYIGRHPTDREVALMILMAYLSYMMAELFNLSSILTVFFCGIVMSHYTWHNVTESSRITTKHAFATLSFISEIFIFLYVGMDALDIEKWKVVSKSPGTSAGVSSILLGLVLVGRAASVFPLSFISNLFKRSESDKFTLKQQFVKQVTIWWAGLMRGSVSVALAYNQFTRSGHTQLRGNSIMITSTITVVLFSTVVFGLMTKPLIRLLLPSKHLCGGVSSGSFDSFPSKLMTDLPLIANGDAEVGGNNIPRPTSLRMLLATPTRTVHYYWRKFDDSVMRPMFGGRGFMPHVPGSPTEPLLH</sequence>
<protein>
    <recommendedName>
        <fullName evidence="14">Cation/H+ exchanger transmembrane domain-containing protein</fullName>
    </recommendedName>
</protein>
<feature type="transmembrane region" description="Helical" evidence="13">
    <location>
        <begin position="430"/>
        <end position="450"/>
    </location>
</feature>
<dbReference type="InterPro" id="IPR018422">
    <property type="entry name" value="Cation/H_exchanger_CPA1"/>
</dbReference>
<evidence type="ECO:0000256" key="1">
    <source>
        <dbReference type="ARBA" id="ARBA00004141"/>
    </source>
</evidence>
<dbReference type="AlphaFoldDB" id="A0A5D2A484"/>
<feature type="transmembrane region" description="Helical" evidence="13">
    <location>
        <begin position="100"/>
        <end position="123"/>
    </location>
</feature>
<reference evidence="15 16" key="1">
    <citation type="submission" date="2019-06" db="EMBL/GenBank/DDBJ databases">
        <title>WGS assembly of Gossypium darwinii.</title>
        <authorList>
            <person name="Chen Z.J."/>
            <person name="Sreedasyam A."/>
            <person name="Ando A."/>
            <person name="Song Q."/>
            <person name="De L."/>
            <person name="Hulse-Kemp A."/>
            <person name="Ding M."/>
            <person name="Ye W."/>
            <person name="Kirkbride R."/>
            <person name="Jenkins J."/>
            <person name="Plott C."/>
            <person name="Lovell J."/>
            <person name="Lin Y.-M."/>
            <person name="Vaughn R."/>
            <person name="Liu B."/>
            <person name="Li W."/>
            <person name="Simpson S."/>
            <person name="Scheffler B."/>
            <person name="Saski C."/>
            <person name="Grover C."/>
            <person name="Hu G."/>
            <person name="Conover J."/>
            <person name="Carlson J."/>
            <person name="Shu S."/>
            <person name="Boston L."/>
            <person name="Williams M."/>
            <person name="Peterson D."/>
            <person name="Mcgee K."/>
            <person name="Jones D."/>
            <person name="Wendel J."/>
            <person name="Stelly D."/>
            <person name="Grimwood J."/>
            <person name="Schmutz J."/>
        </authorList>
    </citation>
    <scope>NUCLEOTIDE SEQUENCE [LARGE SCALE GENOMIC DNA]</scope>
    <source>
        <strain evidence="15">1808015.09</strain>
    </source>
</reference>
<keyword evidence="6 13" id="KW-1133">Transmembrane helix</keyword>
<keyword evidence="5" id="KW-0630">Potassium</keyword>
<comment type="subcellular location">
    <subcellularLocation>
        <location evidence="1">Membrane</location>
        <topology evidence="1">Multi-pass membrane protein</topology>
    </subcellularLocation>
</comment>
<name>A0A5D2A484_GOSDA</name>
<keyword evidence="2" id="KW-0813">Transport</keyword>
<evidence type="ECO:0000256" key="3">
    <source>
        <dbReference type="ARBA" id="ARBA00022538"/>
    </source>
</evidence>
<dbReference type="InterPro" id="IPR004709">
    <property type="entry name" value="NaH_exchanger"/>
</dbReference>
<evidence type="ECO:0000256" key="13">
    <source>
        <dbReference type="SAM" id="Phobius"/>
    </source>
</evidence>
<dbReference type="InterPro" id="IPR006153">
    <property type="entry name" value="Cation/H_exchanger_TM"/>
</dbReference>
<keyword evidence="16" id="KW-1185">Reference proteome</keyword>
<gene>
    <name evidence="15" type="ORF">ES288_D12G009900v1</name>
</gene>
<dbReference type="Gene3D" id="6.10.140.1330">
    <property type="match status" value="1"/>
</dbReference>
<feature type="transmembrane region" description="Helical" evidence="13">
    <location>
        <begin position="283"/>
        <end position="301"/>
    </location>
</feature>
<dbReference type="Proteomes" id="UP000323506">
    <property type="component" value="Chromosome D12"/>
</dbReference>
<keyword evidence="4 13" id="KW-0812">Transmembrane</keyword>
<keyword evidence="10" id="KW-0739">Sodium transport</keyword>